<accession>A0A445MVA8</accession>
<name>A0A445MVA8_9BACT</name>
<evidence type="ECO:0000256" key="1">
    <source>
        <dbReference type="SAM" id="MobiDB-lite"/>
    </source>
</evidence>
<feature type="region of interest" description="Disordered" evidence="1">
    <location>
        <begin position="60"/>
        <end position="81"/>
    </location>
</feature>
<reference evidence="2" key="1">
    <citation type="submission" date="2018-01" db="EMBL/GenBank/DDBJ databases">
        <authorList>
            <person name="Regsiter A."/>
            <person name="William W."/>
        </authorList>
    </citation>
    <scope>NUCLEOTIDE SEQUENCE</scope>
    <source>
        <strain evidence="2">TRIP AH-1</strain>
    </source>
</reference>
<organism evidence="2">
    <name type="scientific">uncultured Desulfobacterium sp</name>
    <dbReference type="NCBI Taxonomy" id="201089"/>
    <lineage>
        <taxon>Bacteria</taxon>
        <taxon>Pseudomonadati</taxon>
        <taxon>Thermodesulfobacteriota</taxon>
        <taxon>Desulfobacteria</taxon>
        <taxon>Desulfobacterales</taxon>
        <taxon>Desulfobacteriaceae</taxon>
        <taxon>Desulfobacterium</taxon>
        <taxon>environmental samples</taxon>
    </lineage>
</organism>
<dbReference type="AlphaFoldDB" id="A0A445MVA8"/>
<protein>
    <submittedName>
        <fullName evidence="2">Uncharacterized protein</fullName>
    </submittedName>
</protein>
<gene>
    <name evidence="2" type="ORF">PITCH_A1840004</name>
</gene>
<sequence length="81" mass="8606">MLGCEDLWNSFNRLGEYGKFGNGPTISRKPQSCYSARRGGRGNRECLDCRNHLVGGRTISDTAGTPSARLAGTGATRGLGT</sequence>
<proteinExistence type="predicted"/>
<dbReference type="EMBL" id="OJIN01000095">
    <property type="protein sequence ID" value="SPD73398.1"/>
    <property type="molecule type" value="Genomic_DNA"/>
</dbReference>
<evidence type="ECO:0000313" key="2">
    <source>
        <dbReference type="EMBL" id="SPD73398.1"/>
    </source>
</evidence>